<sequence>MVRPLLLHGSICFCAIMTSVWFFAGLLATPHSMFNQIALVPYQNKTYVRCRAEYPKMDFNFRFVLSLEAFLTQYISRPDLTEKKN</sequence>
<accession>A0A132ADI3</accession>
<name>A0A132ADI3_SARSC</name>
<evidence type="ECO:0000313" key="1">
    <source>
        <dbReference type="EMBL" id="KPM09046.1"/>
    </source>
</evidence>
<dbReference type="AlphaFoldDB" id="A0A132ADI3"/>
<protein>
    <submittedName>
        <fullName evidence="1">Uncharacterized protein</fullName>
    </submittedName>
</protein>
<evidence type="ECO:0000313" key="2">
    <source>
        <dbReference type="Proteomes" id="UP000616769"/>
    </source>
</evidence>
<reference evidence="1 2" key="1">
    <citation type="journal article" date="2015" name="Parasit. Vectors">
        <title>Draft genome of the scabies mite.</title>
        <authorList>
            <person name="Rider S.D.Jr."/>
            <person name="Morgan M.S."/>
            <person name="Arlian L.G."/>
        </authorList>
    </citation>
    <scope>NUCLEOTIDE SEQUENCE [LARGE SCALE GENOMIC DNA]</scope>
    <source>
        <strain evidence="1">Arlian Lab</strain>
    </source>
</reference>
<dbReference type="OrthoDB" id="9946013at2759"/>
<comment type="caution">
    <text evidence="1">The sequence shown here is derived from an EMBL/GenBank/DDBJ whole genome shotgun (WGS) entry which is preliminary data.</text>
</comment>
<dbReference type="Proteomes" id="UP000616769">
    <property type="component" value="Unassembled WGS sequence"/>
</dbReference>
<dbReference type="VEuPathDB" id="VectorBase:SSCA006200"/>
<gene>
    <name evidence="1" type="ORF">QR98_0075760</name>
</gene>
<proteinExistence type="predicted"/>
<dbReference type="EMBL" id="JXLN01013059">
    <property type="protein sequence ID" value="KPM09046.1"/>
    <property type="molecule type" value="Genomic_DNA"/>
</dbReference>
<organism evidence="1 2">
    <name type="scientific">Sarcoptes scabiei</name>
    <name type="common">Itch mite</name>
    <name type="synonym">Acarus scabiei</name>
    <dbReference type="NCBI Taxonomy" id="52283"/>
    <lineage>
        <taxon>Eukaryota</taxon>
        <taxon>Metazoa</taxon>
        <taxon>Ecdysozoa</taxon>
        <taxon>Arthropoda</taxon>
        <taxon>Chelicerata</taxon>
        <taxon>Arachnida</taxon>
        <taxon>Acari</taxon>
        <taxon>Acariformes</taxon>
        <taxon>Sarcoptiformes</taxon>
        <taxon>Astigmata</taxon>
        <taxon>Psoroptidia</taxon>
        <taxon>Sarcoptoidea</taxon>
        <taxon>Sarcoptidae</taxon>
        <taxon>Sarcoptinae</taxon>
        <taxon>Sarcoptes</taxon>
    </lineage>
</organism>